<keyword evidence="1" id="KW-0418">Kinase</keyword>
<keyword evidence="1" id="KW-0808">Transferase</keyword>
<evidence type="ECO:0000313" key="1">
    <source>
        <dbReference type="EMBL" id="KAF3339522.1"/>
    </source>
</evidence>
<evidence type="ECO:0000313" key="2">
    <source>
        <dbReference type="Proteomes" id="UP000623129"/>
    </source>
</evidence>
<reference evidence="1" key="1">
    <citation type="submission" date="2020-01" db="EMBL/GenBank/DDBJ databases">
        <title>Genome sequence of Kobresia littledalei, the first chromosome-level genome in the family Cyperaceae.</title>
        <authorList>
            <person name="Qu G."/>
        </authorList>
    </citation>
    <scope>NUCLEOTIDE SEQUENCE</scope>
    <source>
        <strain evidence="1">C.B.Clarke</strain>
        <tissue evidence="1">Leaf</tissue>
    </source>
</reference>
<gene>
    <name evidence="1" type="ORF">FCM35_KLT16993</name>
</gene>
<organism evidence="1 2">
    <name type="scientific">Carex littledalei</name>
    <dbReference type="NCBI Taxonomy" id="544730"/>
    <lineage>
        <taxon>Eukaryota</taxon>
        <taxon>Viridiplantae</taxon>
        <taxon>Streptophyta</taxon>
        <taxon>Embryophyta</taxon>
        <taxon>Tracheophyta</taxon>
        <taxon>Spermatophyta</taxon>
        <taxon>Magnoliopsida</taxon>
        <taxon>Liliopsida</taxon>
        <taxon>Poales</taxon>
        <taxon>Cyperaceae</taxon>
        <taxon>Cyperoideae</taxon>
        <taxon>Cariceae</taxon>
        <taxon>Carex</taxon>
        <taxon>Carex subgen. Euthyceras</taxon>
    </lineage>
</organism>
<dbReference type="Proteomes" id="UP000623129">
    <property type="component" value="Unassembled WGS sequence"/>
</dbReference>
<dbReference type="GO" id="GO:0016301">
    <property type="term" value="F:kinase activity"/>
    <property type="evidence" value="ECO:0007669"/>
    <property type="project" value="UniProtKB-KW"/>
</dbReference>
<comment type="caution">
    <text evidence="1">The sequence shown here is derived from an EMBL/GenBank/DDBJ whole genome shotgun (WGS) entry which is preliminary data.</text>
</comment>
<sequence length="112" mass="13540">MIKKRFMFRLQRILTVQSKIYRQLLACISVAKQAKRIKIQEIMNHLWLWFLKYLPRELTETAQGVYYTRDNTAPTHSLQTEEEIMQIWNEARKRPQIFTEGEKEVKPEQKSV</sequence>
<keyword evidence="2" id="KW-1185">Reference proteome</keyword>
<dbReference type="EMBL" id="SWLB01000004">
    <property type="protein sequence ID" value="KAF3339522.1"/>
    <property type="molecule type" value="Genomic_DNA"/>
</dbReference>
<protein>
    <submittedName>
        <fullName evidence="1">Serine/threonine-protein kinase SAPK7</fullName>
    </submittedName>
</protein>
<proteinExistence type="predicted"/>
<name>A0A833VGT7_9POAL</name>
<dbReference type="OrthoDB" id="1725641at2759"/>
<accession>A0A833VGT7</accession>
<dbReference type="AlphaFoldDB" id="A0A833VGT7"/>